<reference evidence="1 2" key="1">
    <citation type="submission" date="2019-02" db="EMBL/GenBank/DDBJ databases">
        <title>Deep-cultivation of Planctomycetes and their phenomic and genomic characterization uncovers novel biology.</title>
        <authorList>
            <person name="Wiegand S."/>
            <person name="Jogler M."/>
            <person name="Boedeker C."/>
            <person name="Pinto D."/>
            <person name="Vollmers J."/>
            <person name="Rivas-Marin E."/>
            <person name="Kohn T."/>
            <person name="Peeters S.H."/>
            <person name="Heuer A."/>
            <person name="Rast P."/>
            <person name="Oberbeckmann S."/>
            <person name="Bunk B."/>
            <person name="Jeske O."/>
            <person name="Meyerdierks A."/>
            <person name="Storesund J.E."/>
            <person name="Kallscheuer N."/>
            <person name="Luecker S."/>
            <person name="Lage O.M."/>
            <person name="Pohl T."/>
            <person name="Merkel B.J."/>
            <person name="Hornburger P."/>
            <person name="Mueller R.-W."/>
            <person name="Bruemmer F."/>
            <person name="Labrenz M."/>
            <person name="Spormann A.M."/>
            <person name="Op Den Camp H."/>
            <person name="Overmann J."/>
            <person name="Amann R."/>
            <person name="Jetten M.S.M."/>
            <person name="Mascher T."/>
            <person name="Medema M.H."/>
            <person name="Devos D.P."/>
            <person name="Kaster A.-K."/>
            <person name="Ovreas L."/>
            <person name="Rohde M."/>
            <person name="Galperin M.Y."/>
            <person name="Jogler C."/>
        </authorList>
    </citation>
    <scope>NUCLEOTIDE SEQUENCE [LARGE SCALE GENOMIC DNA]</scope>
    <source>
        <strain evidence="1 2">Pla100</strain>
    </source>
</reference>
<gene>
    <name evidence="1" type="ORF">Pla100_22950</name>
</gene>
<dbReference type="AlphaFoldDB" id="A0A5C6ACK7"/>
<dbReference type="Proteomes" id="UP000316213">
    <property type="component" value="Unassembled WGS sequence"/>
</dbReference>
<dbReference type="InterPro" id="IPR029021">
    <property type="entry name" value="Prot-tyrosine_phosphatase-like"/>
</dbReference>
<organism evidence="1 2">
    <name type="scientific">Neorhodopirellula pilleata</name>
    <dbReference type="NCBI Taxonomy" id="2714738"/>
    <lineage>
        <taxon>Bacteria</taxon>
        <taxon>Pseudomonadati</taxon>
        <taxon>Planctomycetota</taxon>
        <taxon>Planctomycetia</taxon>
        <taxon>Pirellulales</taxon>
        <taxon>Pirellulaceae</taxon>
        <taxon>Neorhodopirellula</taxon>
    </lineage>
</organism>
<comment type="caution">
    <text evidence="1">The sequence shown here is derived from an EMBL/GenBank/DDBJ whole genome shotgun (WGS) entry which is preliminary data.</text>
</comment>
<dbReference type="Gene3D" id="3.90.190.10">
    <property type="entry name" value="Protein tyrosine phosphatase superfamily"/>
    <property type="match status" value="1"/>
</dbReference>
<name>A0A5C6ACK7_9BACT</name>
<dbReference type="EMBL" id="SJPM01000004">
    <property type="protein sequence ID" value="TWT97146.1"/>
    <property type="molecule type" value="Genomic_DNA"/>
</dbReference>
<dbReference type="Pfam" id="PF22785">
    <property type="entry name" value="Tc-R-P"/>
    <property type="match status" value="1"/>
</dbReference>
<evidence type="ECO:0008006" key="3">
    <source>
        <dbReference type="Google" id="ProtNLM"/>
    </source>
</evidence>
<evidence type="ECO:0000313" key="1">
    <source>
        <dbReference type="EMBL" id="TWT97146.1"/>
    </source>
</evidence>
<protein>
    <recommendedName>
        <fullName evidence="3">Dual specificity phosphatase, catalytic domain</fullName>
    </recommendedName>
</protein>
<sequence>MPIPTKFLHPERPTPCHRTYWVIDDWLLAGAYPGRPEPADHRQRIQSLFDAGMRTFINLQEENEKNNFGVAFVRYDDELRRLASDRGEHIAHLRFPVPDGGKTSVDRMRCILDAIDLSLVVNRPVYVRCFGGMGRTGSTICCWLRRHGFASPDNVLSLLTQLRQADVERATWKAPENESQEGFVLSWTEKQNS</sequence>
<dbReference type="SUPFAM" id="SSF52799">
    <property type="entry name" value="(Phosphotyrosine protein) phosphatases II"/>
    <property type="match status" value="1"/>
</dbReference>
<accession>A0A5C6ACK7</accession>
<proteinExistence type="predicted"/>
<evidence type="ECO:0000313" key="2">
    <source>
        <dbReference type="Proteomes" id="UP000316213"/>
    </source>
</evidence>
<dbReference type="RefSeq" id="WP_231602955.1">
    <property type="nucleotide sequence ID" value="NZ_SJPM01000004.1"/>
</dbReference>
<keyword evidence="2" id="KW-1185">Reference proteome</keyword>